<keyword evidence="1" id="KW-1133">Transmembrane helix</keyword>
<organism evidence="2 3">
    <name type="scientific">Bacillus cereus TIAC219</name>
    <dbReference type="NCBI Taxonomy" id="718222"/>
    <lineage>
        <taxon>Bacteria</taxon>
        <taxon>Bacillati</taxon>
        <taxon>Bacillota</taxon>
        <taxon>Bacilli</taxon>
        <taxon>Bacillales</taxon>
        <taxon>Bacillaceae</taxon>
        <taxon>Bacillus</taxon>
        <taxon>Bacillus cereus group</taxon>
    </lineage>
</organism>
<accession>A0ABC9SP75</accession>
<sequence length="41" mass="4974">MNFEQFFTISLFGLLLTIILIMINHLLFHKKEGVFRKYTKK</sequence>
<evidence type="ECO:0000313" key="3">
    <source>
        <dbReference type="Proteomes" id="UP000014060"/>
    </source>
</evidence>
<name>A0ABC9SP75_BACCE</name>
<proteinExistence type="predicted"/>
<dbReference type="Proteomes" id="UP000014060">
    <property type="component" value="Unassembled WGS sequence"/>
</dbReference>
<feature type="transmembrane region" description="Helical" evidence="1">
    <location>
        <begin position="6"/>
        <end position="28"/>
    </location>
</feature>
<gene>
    <name evidence="2" type="ORF">IAY_06775</name>
</gene>
<comment type="caution">
    <text evidence="2">The sequence shown here is derived from an EMBL/GenBank/DDBJ whole genome shotgun (WGS) entry which is preliminary data.</text>
</comment>
<evidence type="ECO:0000256" key="1">
    <source>
        <dbReference type="SAM" id="Phobius"/>
    </source>
</evidence>
<protein>
    <submittedName>
        <fullName evidence="2">Uncharacterized protein</fullName>
    </submittedName>
</protein>
<keyword evidence="1" id="KW-0472">Membrane</keyword>
<dbReference type="EMBL" id="AHCJ01000115">
    <property type="protein sequence ID" value="EOQ55277.1"/>
    <property type="molecule type" value="Genomic_DNA"/>
</dbReference>
<keyword evidence="1" id="KW-0812">Transmembrane</keyword>
<reference evidence="2 3" key="1">
    <citation type="submission" date="2013-01" db="EMBL/GenBank/DDBJ databases">
        <title>The Genome Sequence of Bacillus cereus TIAC219.</title>
        <authorList>
            <consortium name="The Broad Institute Genome Sequencing Platform"/>
            <consortium name="The Broad Institute Genome Sequencing Center for Infectious Disease"/>
            <person name="Feldgarden M."/>
            <person name="Van der Auwera G.A."/>
            <person name="Mahillon J."/>
            <person name="Duprez V."/>
            <person name="Timmery S."/>
            <person name="Mattelet C."/>
            <person name="Dierick K."/>
            <person name="Sun M."/>
            <person name="Yu Z."/>
            <person name="Zhu L."/>
            <person name="Hu X."/>
            <person name="Shank E.B."/>
            <person name="Swiecicka I."/>
            <person name="Hansen B.M."/>
            <person name="Andrup L."/>
            <person name="Walker B."/>
            <person name="Young S.K."/>
            <person name="Zeng Q."/>
            <person name="Gargeya S."/>
            <person name="Fitzgerald M."/>
            <person name="Haas B."/>
            <person name="Abouelleil A."/>
            <person name="Alvarado L."/>
            <person name="Arachchi H.M."/>
            <person name="Berlin A.M."/>
            <person name="Chapman S.B."/>
            <person name="Dewar J."/>
            <person name="Goldberg J."/>
            <person name="Griggs A."/>
            <person name="Gujja S."/>
            <person name="Hansen M."/>
            <person name="Howarth C."/>
            <person name="Imamovic A."/>
            <person name="Larimer J."/>
            <person name="McCowan C."/>
            <person name="Murphy C."/>
            <person name="Neiman D."/>
            <person name="Pearson M."/>
            <person name="Priest M."/>
            <person name="Roberts A."/>
            <person name="Saif S."/>
            <person name="Shea T."/>
            <person name="Sisk P."/>
            <person name="Sykes S."/>
            <person name="Wortman J."/>
            <person name="Nusbaum C."/>
            <person name="Birren B."/>
        </authorList>
    </citation>
    <scope>NUCLEOTIDE SEQUENCE [LARGE SCALE GENOMIC DNA]</scope>
    <source>
        <strain evidence="2 3">TIAC219</strain>
    </source>
</reference>
<evidence type="ECO:0000313" key="2">
    <source>
        <dbReference type="EMBL" id="EOQ55277.1"/>
    </source>
</evidence>
<dbReference type="AlphaFoldDB" id="A0ABC9SP75"/>